<dbReference type="SUPFAM" id="SSF51735">
    <property type="entry name" value="NAD(P)-binding Rossmann-fold domains"/>
    <property type="match status" value="1"/>
</dbReference>
<dbReference type="STRING" id="29529.SAMN04488122_5330"/>
<evidence type="ECO:0000256" key="2">
    <source>
        <dbReference type="RuleBase" id="RU000363"/>
    </source>
</evidence>
<protein>
    <submittedName>
        <fullName evidence="3">NAD(P)-dependent dehydrogenase, short-chain alcohol dehydrogenase family</fullName>
    </submittedName>
</protein>
<accession>A0A1I0SA28</accession>
<evidence type="ECO:0000313" key="4">
    <source>
        <dbReference type="Proteomes" id="UP000199310"/>
    </source>
</evidence>
<dbReference type="Gene3D" id="3.40.50.720">
    <property type="entry name" value="NAD(P)-binding Rossmann-like Domain"/>
    <property type="match status" value="1"/>
</dbReference>
<comment type="similarity">
    <text evidence="1 2">Belongs to the short-chain dehydrogenases/reductases (SDR) family.</text>
</comment>
<reference evidence="4" key="1">
    <citation type="submission" date="2016-10" db="EMBL/GenBank/DDBJ databases">
        <authorList>
            <person name="Varghese N."/>
            <person name="Submissions S."/>
        </authorList>
    </citation>
    <scope>NUCLEOTIDE SEQUENCE [LARGE SCALE GENOMIC DNA]</scope>
    <source>
        <strain evidence="4">DSM 3695</strain>
    </source>
</reference>
<evidence type="ECO:0000256" key="1">
    <source>
        <dbReference type="ARBA" id="ARBA00006484"/>
    </source>
</evidence>
<dbReference type="OrthoDB" id="9804774at2"/>
<proteinExistence type="inferred from homology"/>
<dbReference type="RefSeq" id="WP_089900184.1">
    <property type="nucleotide sequence ID" value="NZ_FOJG01000002.1"/>
</dbReference>
<keyword evidence="4" id="KW-1185">Reference proteome</keyword>
<name>A0A1I0SA28_9BACT</name>
<dbReference type="InterPro" id="IPR020904">
    <property type="entry name" value="Sc_DH/Rdtase_CS"/>
</dbReference>
<dbReference type="PRINTS" id="PR00081">
    <property type="entry name" value="GDHRDH"/>
</dbReference>
<dbReference type="FunFam" id="3.40.50.720:FF:000084">
    <property type="entry name" value="Short-chain dehydrogenase reductase"/>
    <property type="match status" value="1"/>
</dbReference>
<dbReference type="Proteomes" id="UP000199310">
    <property type="component" value="Unassembled WGS sequence"/>
</dbReference>
<dbReference type="PANTHER" id="PTHR42879">
    <property type="entry name" value="3-OXOACYL-(ACYL-CARRIER-PROTEIN) REDUCTASE"/>
    <property type="match status" value="1"/>
</dbReference>
<sequence>MDLQLRSKTAFVSGSTQGIGFAIARQLLEEGADVIINGRTSGRVAAAVKQLEQEVPGASVSGIAADFSDAAAVDALLAELPHIDILVNNVGIFELREFTELSDDDWHRCFNINVLSGVRLSKYLLPRMLEKQAGRIIFISSEAGVNVPGNMIHYGVSKTAMMALSRGLATLTKNTGVTVNTVVGGPAYSEGVATAIEQIAAAQQQPVDSIRHHIFTTLNPSSLIQRFIEPAEIAHLVAYLASPLSVATNGAAIRADGGVLNTIF</sequence>
<dbReference type="EMBL" id="FOJG01000002">
    <property type="protein sequence ID" value="SEW53082.1"/>
    <property type="molecule type" value="Genomic_DNA"/>
</dbReference>
<dbReference type="InterPro" id="IPR050259">
    <property type="entry name" value="SDR"/>
</dbReference>
<evidence type="ECO:0000313" key="3">
    <source>
        <dbReference type="EMBL" id="SEW53082.1"/>
    </source>
</evidence>
<dbReference type="GO" id="GO:0032787">
    <property type="term" value="P:monocarboxylic acid metabolic process"/>
    <property type="evidence" value="ECO:0007669"/>
    <property type="project" value="UniProtKB-ARBA"/>
</dbReference>
<dbReference type="InterPro" id="IPR036291">
    <property type="entry name" value="NAD(P)-bd_dom_sf"/>
</dbReference>
<dbReference type="PRINTS" id="PR00080">
    <property type="entry name" value="SDRFAMILY"/>
</dbReference>
<dbReference type="AlphaFoldDB" id="A0A1I0SA28"/>
<dbReference type="PANTHER" id="PTHR42879:SF2">
    <property type="entry name" value="3-OXOACYL-[ACYL-CARRIER-PROTEIN] REDUCTASE FABG"/>
    <property type="match status" value="1"/>
</dbReference>
<dbReference type="Pfam" id="PF00106">
    <property type="entry name" value="adh_short"/>
    <property type="match status" value="1"/>
</dbReference>
<dbReference type="InterPro" id="IPR002347">
    <property type="entry name" value="SDR_fam"/>
</dbReference>
<dbReference type="CDD" id="cd05233">
    <property type="entry name" value="SDR_c"/>
    <property type="match status" value="1"/>
</dbReference>
<gene>
    <name evidence="3" type="ORF">SAMN04488122_5330</name>
</gene>
<organism evidence="3 4">
    <name type="scientific">Chitinophaga arvensicola</name>
    <dbReference type="NCBI Taxonomy" id="29529"/>
    <lineage>
        <taxon>Bacteria</taxon>
        <taxon>Pseudomonadati</taxon>
        <taxon>Bacteroidota</taxon>
        <taxon>Chitinophagia</taxon>
        <taxon>Chitinophagales</taxon>
        <taxon>Chitinophagaceae</taxon>
        <taxon>Chitinophaga</taxon>
    </lineage>
</organism>
<dbReference type="PROSITE" id="PS00061">
    <property type="entry name" value="ADH_SHORT"/>
    <property type="match status" value="1"/>
</dbReference>